<dbReference type="InterPro" id="IPR039181">
    <property type="entry name" value="Elapor1/2"/>
</dbReference>
<dbReference type="PANTHER" id="PTHR22727:SF15">
    <property type="entry name" value="MRH DOMAIN-CONTAINING PROTEIN"/>
    <property type="match status" value="1"/>
</dbReference>
<evidence type="ECO:0000259" key="2">
    <source>
        <dbReference type="Pfam" id="PF23087"/>
    </source>
</evidence>
<keyword evidence="1" id="KW-1133">Transmembrane helix</keyword>
<evidence type="ECO:0000313" key="3">
    <source>
        <dbReference type="EMBL" id="TPP64221.1"/>
    </source>
</evidence>
<protein>
    <recommendedName>
        <fullName evidence="2">Elapor1/2 mannose 6-phosphate receptor homology domain-containing protein</fullName>
    </recommendedName>
</protein>
<organism evidence="3 4">
    <name type="scientific">Fasciola gigantica</name>
    <name type="common">Giant liver fluke</name>
    <dbReference type="NCBI Taxonomy" id="46835"/>
    <lineage>
        <taxon>Eukaryota</taxon>
        <taxon>Metazoa</taxon>
        <taxon>Spiralia</taxon>
        <taxon>Lophotrochozoa</taxon>
        <taxon>Platyhelminthes</taxon>
        <taxon>Trematoda</taxon>
        <taxon>Digenea</taxon>
        <taxon>Plagiorchiida</taxon>
        <taxon>Echinostomata</taxon>
        <taxon>Echinostomatoidea</taxon>
        <taxon>Fasciolidae</taxon>
        <taxon>Fasciola</taxon>
    </lineage>
</organism>
<dbReference type="AlphaFoldDB" id="A0A504YW41"/>
<evidence type="ECO:0000313" key="4">
    <source>
        <dbReference type="Proteomes" id="UP000316759"/>
    </source>
</evidence>
<dbReference type="Proteomes" id="UP000316759">
    <property type="component" value="Unassembled WGS sequence"/>
</dbReference>
<dbReference type="PANTHER" id="PTHR22727">
    <property type="entry name" value="PROTEIN CBG13728"/>
    <property type="match status" value="1"/>
</dbReference>
<feature type="transmembrane region" description="Helical" evidence="1">
    <location>
        <begin position="101"/>
        <end position="121"/>
    </location>
</feature>
<gene>
    <name evidence="3" type="ORF">FGIG_03280</name>
</gene>
<name>A0A504YW41_FASGI</name>
<dbReference type="STRING" id="46835.A0A504YW41"/>
<proteinExistence type="predicted"/>
<keyword evidence="1" id="KW-0812">Transmembrane</keyword>
<keyword evidence="1" id="KW-0472">Membrane</keyword>
<dbReference type="GO" id="GO:0016020">
    <property type="term" value="C:membrane"/>
    <property type="evidence" value="ECO:0007669"/>
    <property type="project" value="TreeGrafter"/>
</dbReference>
<evidence type="ECO:0000256" key="1">
    <source>
        <dbReference type="SAM" id="Phobius"/>
    </source>
</evidence>
<keyword evidence="4" id="KW-1185">Reference proteome</keyword>
<dbReference type="Pfam" id="PF23087">
    <property type="entry name" value="MRH_ELAPOR1_9th"/>
    <property type="match status" value="1"/>
</dbReference>
<sequence>MVTLRCGFVFDYGLDDLYAGGMLEVPPSCPDGTCDGCLYHFLWTGLQACPICRKEDYHKIVGECYYGKQTIYWNAPRGCRIGEGTLLREVQSCPMVTKSQLAVVILTVLVMCLLSLTILVCHRRNKRLQYKYMKLIQNAESKAQQPTSCALEPEEDNVDTFSRRAIRPDGLTNLGLELEPTALASISSFPKLQLPRVGPIVFKSKTDTDGQCLPENEVVG</sequence>
<dbReference type="EMBL" id="SUNJ01004697">
    <property type="protein sequence ID" value="TPP64221.1"/>
    <property type="molecule type" value="Genomic_DNA"/>
</dbReference>
<feature type="domain" description="Elapor1/2 mannose 6-phosphate receptor homology" evidence="2">
    <location>
        <begin position="21"/>
        <end position="52"/>
    </location>
</feature>
<comment type="caution">
    <text evidence="3">The sequence shown here is derived from an EMBL/GenBank/DDBJ whole genome shotgun (WGS) entry which is preliminary data.</text>
</comment>
<accession>A0A504YW41</accession>
<dbReference type="OrthoDB" id="6281920at2759"/>
<dbReference type="InterPro" id="IPR056607">
    <property type="entry name" value="Elapor1/2_MRH"/>
</dbReference>
<reference evidence="3 4" key="1">
    <citation type="submission" date="2019-04" db="EMBL/GenBank/DDBJ databases">
        <title>Annotation for the trematode Fasciola gigantica.</title>
        <authorList>
            <person name="Choi Y.-J."/>
        </authorList>
    </citation>
    <scope>NUCLEOTIDE SEQUENCE [LARGE SCALE GENOMIC DNA]</scope>
    <source>
        <strain evidence="3">Uganda_cow_1</strain>
    </source>
</reference>